<organism evidence="5 6">
    <name type="scientific">Actinophytocola xinjiangensis</name>
    <dbReference type="NCBI Taxonomy" id="485602"/>
    <lineage>
        <taxon>Bacteria</taxon>
        <taxon>Bacillati</taxon>
        <taxon>Actinomycetota</taxon>
        <taxon>Actinomycetes</taxon>
        <taxon>Pseudonocardiales</taxon>
        <taxon>Pseudonocardiaceae</taxon>
    </lineage>
</organism>
<reference evidence="5 6" key="1">
    <citation type="submission" date="2016-12" db="EMBL/GenBank/DDBJ databases">
        <title>The draft genome sequence of Actinophytocola xinjiangensis.</title>
        <authorList>
            <person name="Wang W."/>
            <person name="Yuan L."/>
        </authorList>
    </citation>
    <scope>NUCLEOTIDE SEQUENCE [LARGE SCALE GENOMIC DNA]</scope>
    <source>
        <strain evidence="5 6">CGMCC 4.4663</strain>
    </source>
</reference>
<evidence type="ECO:0000313" key="5">
    <source>
        <dbReference type="EMBL" id="OLF06610.1"/>
    </source>
</evidence>
<dbReference type="InterPro" id="IPR020806">
    <property type="entry name" value="PKS_PP-bd"/>
</dbReference>
<dbReference type="Gene3D" id="3.30.559.10">
    <property type="entry name" value="Chloramphenicol acetyltransferase-like domain"/>
    <property type="match status" value="1"/>
</dbReference>
<dbReference type="RefSeq" id="WP_075136490.1">
    <property type="nucleotide sequence ID" value="NZ_MSIF01000020.1"/>
</dbReference>
<dbReference type="Proteomes" id="UP000185696">
    <property type="component" value="Unassembled WGS sequence"/>
</dbReference>
<dbReference type="Pfam" id="PF00550">
    <property type="entry name" value="PP-binding"/>
    <property type="match status" value="1"/>
</dbReference>
<dbReference type="EMBL" id="MSIF01000020">
    <property type="protein sequence ID" value="OLF06610.1"/>
    <property type="molecule type" value="Genomic_DNA"/>
</dbReference>
<dbReference type="SMART" id="SM00823">
    <property type="entry name" value="PKS_PP"/>
    <property type="match status" value="1"/>
</dbReference>
<dbReference type="SUPFAM" id="SSF47336">
    <property type="entry name" value="ACP-like"/>
    <property type="match status" value="1"/>
</dbReference>
<comment type="cofactor">
    <cofactor evidence="1">
        <name>pantetheine 4'-phosphate</name>
        <dbReference type="ChEBI" id="CHEBI:47942"/>
    </cofactor>
</comment>
<dbReference type="InterPro" id="IPR009081">
    <property type="entry name" value="PP-bd_ACP"/>
</dbReference>
<keyword evidence="2" id="KW-0596">Phosphopantetheine</keyword>
<dbReference type="Pfam" id="PF00668">
    <property type="entry name" value="Condensation"/>
    <property type="match status" value="1"/>
</dbReference>
<evidence type="ECO:0000256" key="3">
    <source>
        <dbReference type="ARBA" id="ARBA00022553"/>
    </source>
</evidence>
<keyword evidence="6" id="KW-1185">Reference proteome</keyword>
<gene>
    <name evidence="5" type="ORF">BLA60_30515</name>
</gene>
<dbReference type="PROSITE" id="PS00012">
    <property type="entry name" value="PHOSPHOPANTETHEINE"/>
    <property type="match status" value="1"/>
</dbReference>
<dbReference type="PROSITE" id="PS50075">
    <property type="entry name" value="CARRIER"/>
    <property type="match status" value="1"/>
</dbReference>
<dbReference type="GO" id="GO:0043041">
    <property type="term" value="P:amino acid activation for nonribosomal peptide biosynthetic process"/>
    <property type="evidence" value="ECO:0007669"/>
    <property type="project" value="TreeGrafter"/>
</dbReference>
<dbReference type="PANTHER" id="PTHR45527">
    <property type="entry name" value="NONRIBOSOMAL PEPTIDE SYNTHETASE"/>
    <property type="match status" value="1"/>
</dbReference>
<dbReference type="Gene3D" id="3.30.559.30">
    <property type="entry name" value="Nonribosomal peptide synthetase, condensation domain"/>
    <property type="match status" value="1"/>
</dbReference>
<protein>
    <recommendedName>
        <fullName evidence="4">Carrier domain-containing protein</fullName>
    </recommendedName>
</protein>
<dbReference type="GO" id="GO:0008610">
    <property type="term" value="P:lipid biosynthetic process"/>
    <property type="evidence" value="ECO:0007669"/>
    <property type="project" value="UniProtKB-ARBA"/>
</dbReference>
<name>A0A7Z0WGC6_9PSEU</name>
<feature type="domain" description="Carrier" evidence="4">
    <location>
        <begin position="421"/>
        <end position="495"/>
    </location>
</feature>
<sequence>MEHDNLATNNEQSLWLLERCVPGTGVNNVPFAFRVAGGLRRDVLATALGHVLDRHPVLRRRFLVEDARLVISAGQPDTVDLEDITGEVTEFATRPFTVDGGSLLRVGVAGELVCVVAHHLVFDALSAFLFGADLAAAYDAVLAGTPLPAPAPAPARTAASGGEFWRRHLDGFDPAGLALGIATREATTWTLAGAQVTHELTPEIANVITRLRKSLRAPDGVLLLAAYYLLLARHGAGPDLVVGAPFTTRDESTAKAVGFHVNVAPLRVSVDERASFRDLTRRVREVFLAGLEHRAEQVEVPADRPAVWRNPVFRHVFNYVPVGAATTFEFGGAPAEVVQLDAAYSKFDLEFFLLASPERLALRAVYATEVHDEADVVALLERYEHLLLAVDTDPDLPIGDLPSWGTVAPAAPAVAVAGSGPVDEALVERLVGLWHEVLGRTDLGPDANFFDSGGHSLLAAKLAQLAEGATGVPLTLAEFFAHPTPRALAAHLRGA</sequence>
<evidence type="ECO:0000313" key="6">
    <source>
        <dbReference type="Proteomes" id="UP000185696"/>
    </source>
</evidence>
<evidence type="ECO:0000259" key="4">
    <source>
        <dbReference type="PROSITE" id="PS50075"/>
    </source>
</evidence>
<dbReference type="InterPro" id="IPR006162">
    <property type="entry name" value="Ppantetheine_attach_site"/>
</dbReference>
<dbReference type="OrthoDB" id="3671989at2"/>
<comment type="caution">
    <text evidence="5">The sequence shown here is derived from an EMBL/GenBank/DDBJ whole genome shotgun (WGS) entry which is preliminary data.</text>
</comment>
<dbReference type="InterPro" id="IPR036736">
    <property type="entry name" value="ACP-like_sf"/>
</dbReference>
<dbReference type="SUPFAM" id="SSF52777">
    <property type="entry name" value="CoA-dependent acyltransferases"/>
    <property type="match status" value="2"/>
</dbReference>
<dbReference type="Gene3D" id="1.10.1200.10">
    <property type="entry name" value="ACP-like"/>
    <property type="match status" value="1"/>
</dbReference>
<dbReference type="InterPro" id="IPR001242">
    <property type="entry name" value="Condensation_dom"/>
</dbReference>
<accession>A0A7Z0WGC6</accession>
<dbReference type="GO" id="GO:0031177">
    <property type="term" value="F:phosphopantetheine binding"/>
    <property type="evidence" value="ECO:0007669"/>
    <property type="project" value="InterPro"/>
</dbReference>
<dbReference type="GO" id="GO:0009366">
    <property type="term" value="C:enterobactin synthetase complex"/>
    <property type="evidence" value="ECO:0007669"/>
    <property type="project" value="TreeGrafter"/>
</dbReference>
<keyword evidence="3" id="KW-0597">Phosphoprotein</keyword>
<dbReference type="GO" id="GO:0009239">
    <property type="term" value="P:enterobactin biosynthetic process"/>
    <property type="evidence" value="ECO:0007669"/>
    <property type="project" value="TreeGrafter"/>
</dbReference>
<dbReference type="AlphaFoldDB" id="A0A7Z0WGC6"/>
<evidence type="ECO:0000256" key="2">
    <source>
        <dbReference type="ARBA" id="ARBA00022450"/>
    </source>
</evidence>
<dbReference type="PANTHER" id="PTHR45527:SF1">
    <property type="entry name" value="FATTY ACID SYNTHASE"/>
    <property type="match status" value="1"/>
</dbReference>
<evidence type="ECO:0000256" key="1">
    <source>
        <dbReference type="ARBA" id="ARBA00001957"/>
    </source>
</evidence>
<dbReference type="GO" id="GO:0047527">
    <property type="term" value="F:2,3-dihydroxybenzoate-serine ligase activity"/>
    <property type="evidence" value="ECO:0007669"/>
    <property type="project" value="TreeGrafter"/>
</dbReference>
<proteinExistence type="predicted"/>
<dbReference type="InterPro" id="IPR023213">
    <property type="entry name" value="CAT-like_dom_sf"/>
</dbReference>
<dbReference type="GO" id="GO:0005829">
    <property type="term" value="C:cytosol"/>
    <property type="evidence" value="ECO:0007669"/>
    <property type="project" value="TreeGrafter"/>
</dbReference>